<dbReference type="Proteomes" id="UP000037136">
    <property type="component" value="Unassembled WGS sequence"/>
</dbReference>
<evidence type="ECO:0000256" key="2">
    <source>
        <dbReference type="ARBA" id="ARBA00023242"/>
    </source>
</evidence>
<dbReference type="GO" id="GO:0007064">
    <property type="term" value="P:mitotic sister chromatid cohesion"/>
    <property type="evidence" value="ECO:0007669"/>
    <property type="project" value="TreeGrafter"/>
</dbReference>
<dbReference type="GO" id="GO:0003682">
    <property type="term" value="F:chromatin binding"/>
    <property type="evidence" value="ECO:0007669"/>
    <property type="project" value="TreeGrafter"/>
</dbReference>
<name>A0A2A9P638_OPHUN</name>
<sequence length="659" mass="71343">MFYSHEILSNSQYGVATIWLAATLGRGPSANKGGGALKRLTKKAVQEVNVPKACETIINPGAPLALRLQGSLLYGVSRVFSEQCRYMLSDTEKTQSDMMTFFRVLQTNELDLQAGKTKRHLITLQDDPGFDLFSALPSLDSLLGSQHLVGVPSQGSSNNFSFMTPGGGLSQVSLSSGHEDVAFLSLGLPSSSSHAGSFHLPLELRNRSSPLAKHTQDAEDMAEFQPFGEDELEPISGIGLDFDADGNLIGFVEPDLPPLPAAAAEQAQLPRSRDRADYGEPEERLLLSAGDEQVLSLDEAAGPDIGALAVRQTTDKESDAMGKASDSTYTTGQASAANRRGRPRKVVTMFDVKDRVSRNEFRAWTEDYVENMDANRKRPKTTTTTTAGQARKNAYALLYGNRIAGIGLQTGSLGIPHPLARDFAGQALEAHLQLGLNLGEERGRRRTSTEAFSQGNYVGDAERNVRRRLDGDTELGRDDVDNSQPLDDPPTPEMGMEAGQPLDERRSSSIMPWSRPPSTARSGRKAATVTPSPLHVGLGRTMASIERRSDGDMDRPDSSSWAQDDSHTRGLDHASQSFLEFATSRAAVEVHNGRRWVDFDHLVDPDSQTRTVAAHAFLNLLSLASKGLVVVEQVGRERGEPFGPIRVGVAVEPEVGGDV</sequence>
<feature type="region of interest" description="Disordered" evidence="3">
    <location>
        <begin position="313"/>
        <end position="342"/>
    </location>
</feature>
<dbReference type="InterPro" id="IPR006910">
    <property type="entry name" value="Rad21_Rec8_N"/>
</dbReference>
<dbReference type="AlphaFoldDB" id="A0A2A9P638"/>
<evidence type="ECO:0000256" key="1">
    <source>
        <dbReference type="ARBA" id="ARBA00004123"/>
    </source>
</evidence>
<organism evidence="5 6">
    <name type="scientific">Ophiocordyceps unilateralis</name>
    <name type="common">Zombie-ant fungus</name>
    <name type="synonym">Torrubia unilateralis</name>
    <dbReference type="NCBI Taxonomy" id="268505"/>
    <lineage>
        <taxon>Eukaryota</taxon>
        <taxon>Fungi</taxon>
        <taxon>Dikarya</taxon>
        <taxon>Ascomycota</taxon>
        <taxon>Pezizomycotina</taxon>
        <taxon>Sordariomycetes</taxon>
        <taxon>Hypocreomycetidae</taxon>
        <taxon>Hypocreales</taxon>
        <taxon>Ophiocordycipitaceae</taxon>
        <taxon>Ophiocordyceps</taxon>
    </lineage>
</organism>
<dbReference type="InterPro" id="IPR039781">
    <property type="entry name" value="Rad21/Rec8-like"/>
</dbReference>
<dbReference type="PANTHER" id="PTHR12585">
    <property type="entry name" value="SCC1 / RAD21 FAMILY MEMBER"/>
    <property type="match status" value="1"/>
</dbReference>
<dbReference type="GO" id="GO:0030892">
    <property type="term" value="C:mitotic cohesin complex"/>
    <property type="evidence" value="ECO:0007669"/>
    <property type="project" value="TreeGrafter"/>
</dbReference>
<feature type="region of interest" description="Disordered" evidence="3">
    <location>
        <begin position="442"/>
        <end position="569"/>
    </location>
</feature>
<gene>
    <name evidence="5" type="ORF">XA68_16703</name>
</gene>
<dbReference type="STRING" id="268505.A0A2A9P638"/>
<reference evidence="5 6" key="2">
    <citation type="journal article" date="2017" name="Sci. Rep.">
        <title>Ant-infecting Ophiocordyceps genomes reveal a high diversity of potential behavioral manipulation genes and a possible major role for enterotoxins.</title>
        <authorList>
            <person name="de Bekker C."/>
            <person name="Ohm R.A."/>
            <person name="Evans H.C."/>
            <person name="Brachmann A."/>
            <person name="Hughes D.P."/>
        </authorList>
    </citation>
    <scope>NUCLEOTIDE SEQUENCE [LARGE SCALE GENOMIC DNA]</scope>
    <source>
        <strain evidence="5 6">SC16a</strain>
    </source>
</reference>
<feature type="compositionally biased region" description="Polar residues" evidence="3">
    <location>
        <begin position="508"/>
        <end position="521"/>
    </location>
</feature>
<keyword evidence="6" id="KW-1185">Reference proteome</keyword>
<dbReference type="EMBL" id="LAZP02000603">
    <property type="protein sequence ID" value="PFH56343.1"/>
    <property type="molecule type" value="Genomic_DNA"/>
</dbReference>
<comment type="subcellular location">
    <subcellularLocation>
        <location evidence="1">Nucleus</location>
    </subcellularLocation>
</comment>
<dbReference type="GO" id="GO:0005634">
    <property type="term" value="C:nucleus"/>
    <property type="evidence" value="ECO:0007669"/>
    <property type="project" value="UniProtKB-SubCell"/>
</dbReference>
<evidence type="ECO:0000259" key="4">
    <source>
        <dbReference type="Pfam" id="PF04825"/>
    </source>
</evidence>
<dbReference type="OrthoDB" id="5427633at2759"/>
<feature type="compositionally biased region" description="Basic and acidic residues" evidence="3">
    <location>
        <begin position="460"/>
        <end position="480"/>
    </location>
</feature>
<reference evidence="5 6" key="1">
    <citation type="journal article" date="2015" name="BMC Genomics">
        <title>Gene expression during zombie ant biting behavior reflects the complexity underlying fungal parasitic behavioral manipulation.</title>
        <authorList>
            <person name="de Bekker C."/>
            <person name="Ohm R.A."/>
            <person name="Loreto R.G."/>
            <person name="Sebastian A."/>
            <person name="Albert I."/>
            <person name="Merrow M."/>
            <person name="Brachmann A."/>
            <person name="Hughes D.P."/>
        </authorList>
    </citation>
    <scope>NUCLEOTIDE SEQUENCE [LARGE SCALE GENOMIC DNA]</scope>
    <source>
        <strain evidence="5 6">SC16a</strain>
    </source>
</reference>
<feature type="domain" description="Rad21/Rec8-like protein N-terminal" evidence="4">
    <location>
        <begin position="1"/>
        <end position="118"/>
    </location>
</feature>
<feature type="compositionally biased region" description="Basic and acidic residues" evidence="3">
    <location>
        <begin position="545"/>
        <end position="557"/>
    </location>
</feature>
<protein>
    <recommendedName>
        <fullName evidence="4">Rad21/Rec8-like protein N-terminal domain-containing protein</fullName>
    </recommendedName>
</protein>
<feature type="compositionally biased region" description="Polar residues" evidence="3">
    <location>
        <begin position="325"/>
        <end position="336"/>
    </location>
</feature>
<evidence type="ECO:0000256" key="3">
    <source>
        <dbReference type="SAM" id="MobiDB-lite"/>
    </source>
</evidence>
<dbReference type="CDD" id="cd21789">
    <property type="entry name" value="Rad21_Rec8_M_SpRec8p-like"/>
    <property type="match status" value="1"/>
</dbReference>
<proteinExistence type="predicted"/>
<dbReference type="Pfam" id="PF04825">
    <property type="entry name" value="Rad21_Rec8_N"/>
    <property type="match status" value="1"/>
</dbReference>
<accession>A0A2A9P638</accession>
<evidence type="ECO:0000313" key="5">
    <source>
        <dbReference type="EMBL" id="PFH56343.1"/>
    </source>
</evidence>
<comment type="caution">
    <text evidence="5">The sequence shown here is derived from an EMBL/GenBank/DDBJ whole genome shotgun (WGS) entry which is preliminary data.</text>
</comment>
<dbReference type="PANTHER" id="PTHR12585:SF70">
    <property type="entry name" value="RAD21_REC8 N TERMINAL DOMAIN PROTEIN (AFU_ORTHOLOGUE AFUA_6G02900)"/>
    <property type="match status" value="1"/>
</dbReference>
<keyword evidence="2" id="KW-0539">Nucleus</keyword>
<evidence type="ECO:0000313" key="6">
    <source>
        <dbReference type="Proteomes" id="UP000037136"/>
    </source>
</evidence>